<keyword evidence="2" id="KW-1185">Reference proteome</keyword>
<evidence type="ECO:0000313" key="1">
    <source>
        <dbReference type="EMBL" id="QGU95676.1"/>
    </source>
</evidence>
<dbReference type="AlphaFoldDB" id="A0A6I6EXN1"/>
<dbReference type="Proteomes" id="UP000422764">
    <property type="component" value="Chromosome"/>
</dbReference>
<protein>
    <submittedName>
        <fullName evidence="1">Uncharacterized protein</fullName>
    </submittedName>
</protein>
<accession>A0A6I6EXN1</accession>
<sequence length="59" mass="6724">MSKALKKNVKINLGDLPTNYLLSLENSISLKKHGEPKIIVEGPIKNTNNYRNENMQELE</sequence>
<name>A0A6I6EXN1_9CLOT</name>
<gene>
    <name evidence="1" type="ORF">GOM49_11770</name>
</gene>
<evidence type="ECO:0000313" key="2">
    <source>
        <dbReference type="Proteomes" id="UP000422764"/>
    </source>
</evidence>
<reference evidence="1 2" key="1">
    <citation type="submission" date="2019-12" db="EMBL/GenBank/DDBJ databases">
        <title>Genome sequenceing of Clostridium bovifaecis.</title>
        <authorList>
            <person name="Yao Y."/>
        </authorList>
    </citation>
    <scope>NUCLEOTIDE SEQUENCE [LARGE SCALE GENOMIC DNA]</scope>
    <source>
        <strain evidence="1 2">BXX</strain>
    </source>
</reference>
<proteinExistence type="predicted"/>
<organism evidence="1 2">
    <name type="scientific">Clostridium bovifaecis</name>
    <dbReference type="NCBI Taxonomy" id="2184719"/>
    <lineage>
        <taxon>Bacteria</taxon>
        <taxon>Bacillati</taxon>
        <taxon>Bacillota</taxon>
        <taxon>Clostridia</taxon>
        <taxon>Eubacteriales</taxon>
        <taxon>Clostridiaceae</taxon>
        <taxon>Clostridium</taxon>
    </lineage>
</organism>
<dbReference type="EMBL" id="CP046522">
    <property type="protein sequence ID" value="QGU95676.1"/>
    <property type="molecule type" value="Genomic_DNA"/>
</dbReference>